<dbReference type="PRINTS" id="PR00722">
    <property type="entry name" value="CHYMOTRYPSIN"/>
</dbReference>
<dbReference type="PANTHER" id="PTHR24253:SF144">
    <property type="entry name" value="CHYMOTRYPSIN-LIKE PROTEASE CTRL-1-RELATED"/>
    <property type="match status" value="1"/>
</dbReference>
<dbReference type="InterPro" id="IPR033116">
    <property type="entry name" value="TRYPSIN_SER"/>
</dbReference>
<dbReference type="Pfam" id="PF00089">
    <property type="entry name" value="Trypsin"/>
    <property type="match status" value="1"/>
</dbReference>
<accession>A0A8C0E7N9</accession>
<evidence type="ECO:0000256" key="2">
    <source>
        <dbReference type="ARBA" id="ARBA00022729"/>
    </source>
</evidence>
<evidence type="ECO:0000256" key="4">
    <source>
        <dbReference type="ARBA" id="ARBA00022825"/>
    </source>
</evidence>
<keyword evidence="6" id="KW-1015">Disulfide bond</keyword>
<dbReference type="GeneTree" id="ENSGT00940000158868"/>
<dbReference type="PROSITE" id="PS00135">
    <property type="entry name" value="TRYPSIN_SER"/>
    <property type="match status" value="1"/>
</dbReference>
<evidence type="ECO:0000256" key="1">
    <source>
        <dbReference type="ARBA" id="ARBA00022670"/>
    </source>
</evidence>
<dbReference type="Ensembl" id="ENSBMST00010033731.1">
    <property type="protein sequence ID" value="ENSBMSP00010030670.1"/>
    <property type="gene ID" value="ENSBMSG00010022163.1"/>
</dbReference>
<evidence type="ECO:0000256" key="6">
    <source>
        <dbReference type="ARBA" id="ARBA00023157"/>
    </source>
</evidence>
<proteinExistence type="predicted"/>
<dbReference type="SUPFAM" id="SSF50494">
    <property type="entry name" value="Trypsin-like serine proteases"/>
    <property type="match status" value="1"/>
</dbReference>
<dbReference type="InterPro" id="IPR001314">
    <property type="entry name" value="Peptidase_S1A"/>
</dbReference>
<dbReference type="InterPro" id="IPR009003">
    <property type="entry name" value="Peptidase_S1_PA"/>
</dbReference>
<evidence type="ECO:0000256" key="7">
    <source>
        <dbReference type="ARBA" id="ARBA00023180"/>
    </source>
</evidence>
<keyword evidence="3" id="KW-0378">Hydrolase</keyword>
<dbReference type="FunFam" id="2.40.10.10:FF:000016">
    <property type="entry name" value="Tryptase beta-2"/>
    <property type="match status" value="1"/>
</dbReference>
<reference evidence="9" key="1">
    <citation type="submission" date="2023-09" db="UniProtKB">
        <authorList>
            <consortium name="Ensembl"/>
        </authorList>
    </citation>
    <scope>IDENTIFICATION</scope>
</reference>
<evidence type="ECO:0000256" key="5">
    <source>
        <dbReference type="ARBA" id="ARBA00023145"/>
    </source>
</evidence>
<dbReference type="GO" id="GO:0006508">
    <property type="term" value="P:proteolysis"/>
    <property type="evidence" value="ECO:0007669"/>
    <property type="project" value="UniProtKB-KW"/>
</dbReference>
<dbReference type="InterPro" id="IPR001254">
    <property type="entry name" value="Trypsin_dom"/>
</dbReference>
<keyword evidence="5" id="KW-0865">Zymogen</keyword>
<dbReference type="PANTHER" id="PTHR24253">
    <property type="entry name" value="TRANSMEMBRANE PROTEASE SERINE"/>
    <property type="match status" value="1"/>
</dbReference>
<keyword evidence="4" id="KW-0720">Serine protease</keyword>
<dbReference type="Gene3D" id="2.40.10.10">
    <property type="entry name" value="Trypsin-like serine proteases"/>
    <property type="match status" value="2"/>
</dbReference>
<dbReference type="AlphaFoldDB" id="A0A8C0E7N9"/>
<feature type="domain" description="Peptidase S1" evidence="8">
    <location>
        <begin position="37"/>
        <end position="290"/>
    </location>
</feature>
<organism evidence="9">
    <name type="scientific">Balaenoptera musculus</name>
    <name type="common">Blue whale</name>
    <dbReference type="NCBI Taxonomy" id="9771"/>
    <lineage>
        <taxon>Eukaryota</taxon>
        <taxon>Metazoa</taxon>
        <taxon>Chordata</taxon>
        <taxon>Craniata</taxon>
        <taxon>Vertebrata</taxon>
        <taxon>Euteleostomi</taxon>
        <taxon>Mammalia</taxon>
        <taxon>Eutheria</taxon>
        <taxon>Laurasiatheria</taxon>
        <taxon>Artiodactyla</taxon>
        <taxon>Whippomorpha</taxon>
        <taxon>Cetacea</taxon>
        <taxon>Mysticeti</taxon>
        <taxon>Balaenopteridae</taxon>
        <taxon>Balaenoptera</taxon>
    </lineage>
</organism>
<evidence type="ECO:0000259" key="8">
    <source>
        <dbReference type="PROSITE" id="PS50240"/>
    </source>
</evidence>
<keyword evidence="2" id="KW-0732">Signal</keyword>
<name>A0A8C0E7N9_BALMU</name>
<protein>
    <recommendedName>
        <fullName evidence="8">Peptidase S1 domain-containing protein</fullName>
    </recommendedName>
</protein>
<dbReference type="GO" id="GO:0004252">
    <property type="term" value="F:serine-type endopeptidase activity"/>
    <property type="evidence" value="ECO:0007669"/>
    <property type="project" value="InterPro"/>
</dbReference>
<evidence type="ECO:0000256" key="3">
    <source>
        <dbReference type="ARBA" id="ARBA00022801"/>
    </source>
</evidence>
<keyword evidence="7" id="KW-0325">Glycoprotein</keyword>
<keyword evidence="1" id="KW-0645">Protease</keyword>
<dbReference type="PROSITE" id="PS50240">
    <property type="entry name" value="TRYPSIN_DOM"/>
    <property type="match status" value="1"/>
</dbReference>
<evidence type="ECO:0000313" key="9">
    <source>
        <dbReference type="Ensembl" id="ENSBMSP00010030670.1"/>
    </source>
</evidence>
<dbReference type="InterPro" id="IPR043504">
    <property type="entry name" value="Peptidase_S1_PA_chymotrypsin"/>
</dbReference>
<dbReference type="SMART" id="SM00020">
    <property type="entry name" value="Tryp_SPc"/>
    <property type="match status" value="1"/>
</dbReference>
<sequence>VLALRPQMLWLLGRAGVLDSPPLGFPDPDLGRERKGTVGVRDAPAGRWPWQVSRVWGSLVHPRWVLTAVHCTGRGQPDSCCGAVGQLRLYDHDQLTKVKQIIRHPKFNYSLSAEGGGDIALLRLEAPVMLSHHIHVVSLPPASLRVPERKMCWVTGWGYMRLGTPLPPPYHLQEVKVPIVGNEICNQRYQNSSADTTNQIIQEDMLCAGSEGRDSCQGDSGGPLVCSWNGTWVQVGVVSWGDVCSHRDFPGALHSGNELRLLDPPVRPPDPRWGRGRVCMMGRWVTFPADTLLLPQCQPCPPKPPLHLTTRDPPALLAPLFGEGETGRSSECWCLSAVGWPAASCSPSVSH</sequence>
<dbReference type="CDD" id="cd00190">
    <property type="entry name" value="Tryp_SPc"/>
    <property type="match status" value="1"/>
</dbReference>